<evidence type="ECO:0000313" key="2">
    <source>
        <dbReference type="EMBL" id="KAK4212793.1"/>
    </source>
</evidence>
<keyword evidence="3" id="KW-1185">Reference proteome</keyword>
<sequence length="426" mass="48066">MMTDPWSMASMTTLLASSQPKVRDLFRAIGAGPKSINIMTGKRRFGDKELERALDQDGNTFVLGYYCPDHGNGGSATTKTHCDNRRGQCTLKYGISIVSKSMFDGAIPPSGAGRDHDKDKHFGKGSIRLTTREIPPPKQSSTKTAEAVKSIFLRFWHTSDFELIIRLLFLILLVGLLILILYYEMMLEDSSFERFMDSQSFGVRLLFTSLGTIISLFWDYYFSYISEHQLFHRLATTQPAQQSILIPLPSSVFTSLWHFMSRIPSLRSSRVHISKHDIITFNVALATLLAKFTPILFSAIPFRNTVTWKIHESCTWMSVSFLAYMLLVLLGTSLNVSGTAVNNMPIRPPNTIASYMYYICDSSMVDDFGEGLENARQKERDKLVVEMGKEYVFGEMVGVVSSEKRVGVDYANRGETESQRQRAPRA</sequence>
<feature type="transmembrane region" description="Helical" evidence="1">
    <location>
        <begin position="314"/>
        <end position="334"/>
    </location>
</feature>
<feature type="transmembrane region" description="Helical" evidence="1">
    <location>
        <begin position="163"/>
        <end position="183"/>
    </location>
</feature>
<name>A0AAN6Y518_9PEZI</name>
<feature type="transmembrane region" description="Helical" evidence="1">
    <location>
        <begin position="203"/>
        <end position="222"/>
    </location>
</feature>
<gene>
    <name evidence="2" type="ORF">QBC37DRAFT_317663</name>
</gene>
<proteinExistence type="predicted"/>
<keyword evidence="1" id="KW-0812">Transmembrane</keyword>
<protein>
    <submittedName>
        <fullName evidence="2">Uncharacterized protein</fullName>
    </submittedName>
</protein>
<evidence type="ECO:0000313" key="3">
    <source>
        <dbReference type="Proteomes" id="UP001301769"/>
    </source>
</evidence>
<dbReference type="Proteomes" id="UP001301769">
    <property type="component" value="Unassembled WGS sequence"/>
</dbReference>
<keyword evidence="1" id="KW-0472">Membrane</keyword>
<organism evidence="2 3">
    <name type="scientific">Rhypophila decipiens</name>
    <dbReference type="NCBI Taxonomy" id="261697"/>
    <lineage>
        <taxon>Eukaryota</taxon>
        <taxon>Fungi</taxon>
        <taxon>Dikarya</taxon>
        <taxon>Ascomycota</taxon>
        <taxon>Pezizomycotina</taxon>
        <taxon>Sordariomycetes</taxon>
        <taxon>Sordariomycetidae</taxon>
        <taxon>Sordariales</taxon>
        <taxon>Naviculisporaceae</taxon>
        <taxon>Rhypophila</taxon>
    </lineage>
</organism>
<dbReference type="EMBL" id="MU858121">
    <property type="protein sequence ID" value="KAK4212793.1"/>
    <property type="molecule type" value="Genomic_DNA"/>
</dbReference>
<accession>A0AAN6Y518</accession>
<dbReference type="InterPro" id="IPR021840">
    <property type="entry name" value="DUF3433"/>
</dbReference>
<reference evidence="2" key="1">
    <citation type="journal article" date="2023" name="Mol. Phylogenet. Evol.">
        <title>Genome-scale phylogeny and comparative genomics of the fungal order Sordariales.</title>
        <authorList>
            <person name="Hensen N."/>
            <person name="Bonometti L."/>
            <person name="Westerberg I."/>
            <person name="Brannstrom I.O."/>
            <person name="Guillou S."/>
            <person name="Cros-Aarteil S."/>
            <person name="Calhoun S."/>
            <person name="Haridas S."/>
            <person name="Kuo A."/>
            <person name="Mondo S."/>
            <person name="Pangilinan J."/>
            <person name="Riley R."/>
            <person name="LaButti K."/>
            <person name="Andreopoulos B."/>
            <person name="Lipzen A."/>
            <person name="Chen C."/>
            <person name="Yan M."/>
            <person name="Daum C."/>
            <person name="Ng V."/>
            <person name="Clum A."/>
            <person name="Steindorff A."/>
            <person name="Ohm R.A."/>
            <person name="Martin F."/>
            <person name="Silar P."/>
            <person name="Natvig D.O."/>
            <person name="Lalanne C."/>
            <person name="Gautier V."/>
            <person name="Ament-Velasquez S.L."/>
            <person name="Kruys A."/>
            <person name="Hutchinson M.I."/>
            <person name="Powell A.J."/>
            <person name="Barry K."/>
            <person name="Miller A.N."/>
            <person name="Grigoriev I.V."/>
            <person name="Debuchy R."/>
            <person name="Gladieux P."/>
            <person name="Hiltunen Thoren M."/>
            <person name="Johannesson H."/>
        </authorList>
    </citation>
    <scope>NUCLEOTIDE SEQUENCE</scope>
    <source>
        <strain evidence="2">PSN293</strain>
    </source>
</reference>
<keyword evidence="1" id="KW-1133">Transmembrane helix</keyword>
<reference evidence="2" key="2">
    <citation type="submission" date="2023-05" db="EMBL/GenBank/DDBJ databases">
        <authorList>
            <consortium name="Lawrence Berkeley National Laboratory"/>
            <person name="Steindorff A."/>
            <person name="Hensen N."/>
            <person name="Bonometti L."/>
            <person name="Westerberg I."/>
            <person name="Brannstrom I.O."/>
            <person name="Guillou S."/>
            <person name="Cros-Aarteil S."/>
            <person name="Calhoun S."/>
            <person name="Haridas S."/>
            <person name="Kuo A."/>
            <person name="Mondo S."/>
            <person name="Pangilinan J."/>
            <person name="Riley R."/>
            <person name="Labutti K."/>
            <person name="Andreopoulos B."/>
            <person name="Lipzen A."/>
            <person name="Chen C."/>
            <person name="Yanf M."/>
            <person name="Daum C."/>
            <person name="Ng V."/>
            <person name="Clum A."/>
            <person name="Ohm R."/>
            <person name="Martin F."/>
            <person name="Silar P."/>
            <person name="Natvig D."/>
            <person name="Lalanne C."/>
            <person name="Gautier V."/>
            <person name="Ament-Velasquez S.L."/>
            <person name="Kruys A."/>
            <person name="Hutchinson M.I."/>
            <person name="Powell A.J."/>
            <person name="Barry K."/>
            <person name="Miller A.N."/>
            <person name="Grigoriev I.V."/>
            <person name="Debuchy R."/>
            <person name="Gladieux P."/>
            <person name="Thoren M.H."/>
            <person name="Johannesson H."/>
        </authorList>
    </citation>
    <scope>NUCLEOTIDE SEQUENCE</scope>
    <source>
        <strain evidence="2">PSN293</strain>
    </source>
</reference>
<feature type="transmembrane region" description="Helical" evidence="1">
    <location>
        <begin position="280"/>
        <end position="302"/>
    </location>
</feature>
<comment type="caution">
    <text evidence="2">The sequence shown here is derived from an EMBL/GenBank/DDBJ whole genome shotgun (WGS) entry which is preliminary data.</text>
</comment>
<dbReference type="Pfam" id="PF11915">
    <property type="entry name" value="DUF3433"/>
    <property type="match status" value="1"/>
</dbReference>
<evidence type="ECO:0000256" key="1">
    <source>
        <dbReference type="SAM" id="Phobius"/>
    </source>
</evidence>
<dbReference type="AlphaFoldDB" id="A0AAN6Y518"/>